<feature type="domain" description="ACT" evidence="1">
    <location>
        <begin position="71"/>
        <end position="143"/>
    </location>
</feature>
<gene>
    <name evidence="2" type="ORF">ZRA01_00750</name>
</gene>
<dbReference type="EMBL" id="BJNV01000002">
    <property type="protein sequence ID" value="GEC94002.1"/>
    <property type="molecule type" value="Genomic_DNA"/>
</dbReference>
<dbReference type="Pfam" id="PF19571">
    <property type="entry name" value="ACT_8"/>
    <property type="match status" value="1"/>
</dbReference>
<reference evidence="2 3" key="1">
    <citation type="submission" date="2019-06" db="EMBL/GenBank/DDBJ databases">
        <title>Whole genome shotgun sequence of Zoogloea ramigera NBRC 15342.</title>
        <authorList>
            <person name="Hosoyama A."/>
            <person name="Uohara A."/>
            <person name="Ohji S."/>
            <person name="Ichikawa N."/>
        </authorList>
    </citation>
    <scope>NUCLEOTIDE SEQUENCE [LARGE SCALE GENOMIC DNA]</scope>
    <source>
        <strain evidence="2 3">NBRC 15342</strain>
    </source>
</reference>
<dbReference type="PANTHER" id="PTHR40099:SF1">
    <property type="entry name" value="ACETOLACTATE SYNTHASE, SMALL SUBUNIT"/>
    <property type="match status" value="1"/>
</dbReference>
<keyword evidence="3" id="KW-1185">Reference proteome</keyword>
<name>A0A4Y4CPP0_ZOORA</name>
<sequence length="143" mass="15112">MKISQLSTFIENRSGRLRAACEALAASGINIHTLCLADSRDFGILRLIVADPLAGKAALEAAGYVAQLTDVLAVEVADSAGGLARVLATTDEAGLDIEYMYAFSTAPGQQAVVIIRFSDPDRALAELQRRGLNVVEPVKLLQG</sequence>
<protein>
    <submittedName>
        <fullName evidence="2">Amino acid-binding protein</fullName>
    </submittedName>
</protein>
<dbReference type="PANTHER" id="PTHR40099">
    <property type="entry name" value="ACETOLACTATE SYNTHASE, SMALL SUBUNIT"/>
    <property type="match status" value="1"/>
</dbReference>
<dbReference type="AlphaFoldDB" id="A0A4Y4CPP0"/>
<evidence type="ECO:0000313" key="3">
    <source>
        <dbReference type="Proteomes" id="UP000318422"/>
    </source>
</evidence>
<dbReference type="InterPro" id="IPR045865">
    <property type="entry name" value="ACT-like_dom_sf"/>
</dbReference>
<dbReference type="RefSeq" id="WP_141348766.1">
    <property type="nucleotide sequence ID" value="NZ_BJNV01000002.1"/>
</dbReference>
<comment type="caution">
    <text evidence="2">The sequence shown here is derived from an EMBL/GenBank/DDBJ whole genome shotgun (WGS) entry which is preliminary data.</text>
</comment>
<evidence type="ECO:0000259" key="1">
    <source>
        <dbReference type="PROSITE" id="PS51671"/>
    </source>
</evidence>
<dbReference type="OrthoDB" id="9790662at2"/>
<evidence type="ECO:0000313" key="2">
    <source>
        <dbReference type="EMBL" id="GEC94002.1"/>
    </source>
</evidence>
<dbReference type="Gene3D" id="3.30.2130.10">
    <property type="entry name" value="VC0802-like"/>
    <property type="match status" value="1"/>
</dbReference>
<accession>A0A4Y4CPP0</accession>
<dbReference type="SUPFAM" id="SSF55021">
    <property type="entry name" value="ACT-like"/>
    <property type="match status" value="2"/>
</dbReference>
<dbReference type="Proteomes" id="UP000318422">
    <property type="component" value="Unassembled WGS sequence"/>
</dbReference>
<proteinExistence type="predicted"/>
<dbReference type="CDD" id="cd04882">
    <property type="entry name" value="ACT_Bt0572_2"/>
    <property type="match status" value="1"/>
</dbReference>
<organism evidence="2 3">
    <name type="scientific">Zoogloea ramigera</name>
    <dbReference type="NCBI Taxonomy" id="350"/>
    <lineage>
        <taxon>Bacteria</taxon>
        <taxon>Pseudomonadati</taxon>
        <taxon>Pseudomonadota</taxon>
        <taxon>Betaproteobacteria</taxon>
        <taxon>Rhodocyclales</taxon>
        <taxon>Zoogloeaceae</taxon>
        <taxon>Zoogloea</taxon>
    </lineage>
</organism>
<dbReference type="InterPro" id="IPR045739">
    <property type="entry name" value="ACT_dom_pair"/>
</dbReference>
<dbReference type="InterPro" id="IPR002912">
    <property type="entry name" value="ACT_dom"/>
</dbReference>
<dbReference type="PROSITE" id="PS51671">
    <property type="entry name" value="ACT"/>
    <property type="match status" value="1"/>
</dbReference>